<dbReference type="GO" id="GO:0003887">
    <property type="term" value="F:DNA-directed DNA polymerase activity"/>
    <property type="evidence" value="ECO:0007669"/>
    <property type="project" value="InterPro"/>
</dbReference>
<dbReference type="Gene3D" id="3.40.50.10110">
    <property type="entry name" value="DNA polymerase III subunit chi"/>
    <property type="match status" value="1"/>
</dbReference>
<dbReference type="NCBIfam" id="NF004347">
    <property type="entry name" value="PRK05728.1-4"/>
    <property type="match status" value="1"/>
</dbReference>
<dbReference type="EMBL" id="FRCK01000001">
    <property type="protein sequence ID" value="SHL78486.1"/>
    <property type="molecule type" value="Genomic_DNA"/>
</dbReference>
<dbReference type="AlphaFoldDB" id="A0A1M7DG29"/>
<sequence length="150" mass="16027">MGNALFYHLTRSPAARLVPLLLGKSLQAGWRVELRGSDRARMARLDDELWLAEGFLPHGMAGGPHDAAQPVLLTMAGEGHGAAAAECLIALDGAAVAPEECAAAQRVCIVFDGNDPPALERARDQWRALTGAGVGAEYWSEAGGRWERKR</sequence>
<protein>
    <submittedName>
        <fullName evidence="1">DNA polymerase III, chi subunit</fullName>
    </submittedName>
</protein>
<dbReference type="STRING" id="53463.SAMN05444389_101339"/>
<dbReference type="PANTHER" id="PTHR38767">
    <property type="entry name" value="DNA POLYMERASE III SUBUNIT CHI"/>
    <property type="match status" value="1"/>
</dbReference>
<dbReference type="PANTHER" id="PTHR38767:SF1">
    <property type="entry name" value="DNA POLYMERASE III SUBUNIT CHI"/>
    <property type="match status" value="1"/>
</dbReference>
<keyword evidence="2" id="KW-1185">Reference proteome</keyword>
<dbReference type="GO" id="GO:0032298">
    <property type="term" value="P:positive regulation of DNA-templated DNA replication initiation"/>
    <property type="evidence" value="ECO:0007669"/>
    <property type="project" value="TreeGrafter"/>
</dbReference>
<evidence type="ECO:0000313" key="1">
    <source>
        <dbReference type="EMBL" id="SHL78486.1"/>
    </source>
</evidence>
<dbReference type="GO" id="GO:0006260">
    <property type="term" value="P:DNA replication"/>
    <property type="evidence" value="ECO:0007669"/>
    <property type="project" value="InterPro"/>
</dbReference>
<name>A0A1M7DG29_9RHOB</name>
<dbReference type="GO" id="GO:0003677">
    <property type="term" value="F:DNA binding"/>
    <property type="evidence" value="ECO:0007669"/>
    <property type="project" value="InterPro"/>
</dbReference>
<dbReference type="Pfam" id="PF04364">
    <property type="entry name" value="DNA_pol3_chi"/>
    <property type="match status" value="1"/>
</dbReference>
<reference evidence="2" key="1">
    <citation type="submission" date="2016-11" db="EMBL/GenBank/DDBJ databases">
        <authorList>
            <person name="Varghese N."/>
            <person name="Submissions S."/>
        </authorList>
    </citation>
    <scope>NUCLEOTIDE SEQUENCE [LARGE SCALE GENOMIC DNA]</scope>
    <source>
        <strain evidence="2">DSM 6637</strain>
    </source>
</reference>
<dbReference type="InterPro" id="IPR007459">
    <property type="entry name" value="DNA_pol3_chi"/>
</dbReference>
<dbReference type="InterPro" id="IPR036768">
    <property type="entry name" value="PolIII_chi_sf"/>
</dbReference>
<gene>
    <name evidence="1" type="ORF">SAMN05444389_101339</name>
</gene>
<dbReference type="RefSeq" id="WP_073060946.1">
    <property type="nucleotide sequence ID" value="NZ_FRCK01000001.1"/>
</dbReference>
<proteinExistence type="predicted"/>
<dbReference type="OrthoDB" id="9795973at2"/>
<dbReference type="Proteomes" id="UP000184444">
    <property type="component" value="Unassembled WGS sequence"/>
</dbReference>
<dbReference type="SUPFAM" id="SSF102400">
    <property type="entry name" value="DNA polymerase III chi subunit"/>
    <property type="match status" value="1"/>
</dbReference>
<accession>A0A1M7DG29</accession>
<organism evidence="1 2">
    <name type="scientific">Paracoccus solventivorans</name>
    <dbReference type="NCBI Taxonomy" id="53463"/>
    <lineage>
        <taxon>Bacteria</taxon>
        <taxon>Pseudomonadati</taxon>
        <taxon>Pseudomonadota</taxon>
        <taxon>Alphaproteobacteria</taxon>
        <taxon>Rhodobacterales</taxon>
        <taxon>Paracoccaceae</taxon>
        <taxon>Paracoccus</taxon>
    </lineage>
</organism>
<evidence type="ECO:0000313" key="2">
    <source>
        <dbReference type="Proteomes" id="UP000184444"/>
    </source>
</evidence>